<organism evidence="2 3">
    <name type="scientific">Propioniciclava tarda</name>
    <dbReference type="NCBI Taxonomy" id="433330"/>
    <lineage>
        <taxon>Bacteria</taxon>
        <taxon>Bacillati</taxon>
        <taxon>Actinomycetota</taxon>
        <taxon>Actinomycetes</taxon>
        <taxon>Propionibacteriales</taxon>
        <taxon>Propionibacteriaceae</taxon>
        <taxon>Propioniciclava</taxon>
    </lineage>
</organism>
<sequence>MSSSGQPPVLGRLLDRLRGRRTPTAPESRGAAERRAVEDAYDDARRRAESEASMRRMPGQHMPGGF</sequence>
<protein>
    <submittedName>
        <fullName evidence="2">Uncharacterized protein</fullName>
    </submittedName>
</protein>
<reference evidence="2 3" key="1">
    <citation type="submission" date="2019-01" db="EMBL/GenBank/DDBJ databases">
        <title>Lactibacter flavus gen. nov., sp. nov., a novel bacterium of the family Propionibacteriaceae isolated from raw milk and dairy products.</title>
        <authorList>
            <person name="Huptas C."/>
            <person name="Wenning M."/>
            <person name="Breitenwieser F."/>
            <person name="Doll E."/>
            <person name="Von Neubeck M."/>
            <person name="Busse H.-J."/>
            <person name="Scherer S."/>
        </authorList>
    </citation>
    <scope>NUCLEOTIDE SEQUENCE [LARGE SCALE GENOMIC DNA]</scope>
    <source>
        <strain evidence="2 3">DSM 22130</strain>
    </source>
</reference>
<feature type="compositionally biased region" description="Basic and acidic residues" evidence="1">
    <location>
        <begin position="30"/>
        <end position="54"/>
    </location>
</feature>
<evidence type="ECO:0000256" key="1">
    <source>
        <dbReference type="SAM" id="MobiDB-lite"/>
    </source>
</evidence>
<keyword evidence="3" id="KW-1185">Reference proteome</keyword>
<proteinExistence type="predicted"/>
<name>A0A4Q9KJB2_PROTD</name>
<accession>A0A4Q9KJB2</accession>
<dbReference type="AlphaFoldDB" id="A0A4Q9KJB2"/>
<dbReference type="RefSeq" id="WP_131172430.1">
    <property type="nucleotide sequence ID" value="NZ_FXTL01000012.1"/>
</dbReference>
<dbReference type="EMBL" id="SDMR01000012">
    <property type="protein sequence ID" value="TBT94532.1"/>
    <property type="molecule type" value="Genomic_DNA"/>
</dbReference>
<dbReference type="Proteomes" id="UP000291933">
    <property type="component" value="Unassembled WGS sequence"/>
</dbReference>
<evidence type="ECO:0000313" key="3">
    <source>
        <dbReference type="Proteomes" id="UP000291933"/>
    </source>
</evidence>
<gene>
    <name evidence="2" type="ORF">ET996_10075</name>
</gene>
<evidence type="ECO:0000313" key="2">
    <source>
        <dbReference type="EMBL" id="TBT94532.1"/>
    </source>
</evidence>
<comment type="caution">
    <text evidence="2">The sequence shown here is derived from an EMBL/GenBank/DDBJ whole genome shotgun (WGS) entry which is preliminary data.</text>
</comment>
<feature type="region of interest" description="Disordered" evidence="1">
    <location>
        <begin position="1"/>
        <end position="66"/>
    </location>
</feature>